<feature type="region of interest" description="Disordered" evidence="1">
    <location>
        <begin position="251"/>
        <end position="309"/>
    </location>
</feature>
<feature type="compositionally biased region" description="Basic and acidic residues" evidence="1">
    <location>
        <begin position="254"/>
        <end position="271"/>
    </location>
</feature>
<dbReference type="AlphaFoldDB" id="A0A9P6KKC3"/>
<evidence type="ECO:0000313" key="4">
    <source>
        <dbReference type="Proteomes" id="UP000756921"/>
    </source>
</evidence>
<feature type="compositionally biased region" description="Polar residues" evidence="1">
    <location>
        <begin position="1101"/>
        <end position="1115"/>
    </location>
</feature>
<feature type="compositionally biased region" description="Pro residues" evidence="1">
    <location>
        <begin position="1122"/>
        <end position="1137"/>
    </location>
</feature>
<reference evidence="3" key="1">
    <citation type="journal article" date="2020" name="Mol. Plant Microbe Interact.">
        <title>Genome Sequence of the Biocontrol Agent Coniothyrium minitans strain Conio (IMI 134523).</title>
        <authorList>
            <person name="Patel D."/>
            <person name="Shittu T.A."/>
            <person name="Baroncelli R."/>
            <person name="Muthumeenakshi S."/>
            <person name="Osborne T.H."/>
            <person name="Janganan T.K."/>
            <person name="Sreenivasaprasad S."/>
        </authorList>
    </citation>
    <scope>NUCLEOTIDE SEQUENCE</scope>
    <source>
        <strain evidence="3">Conio</strain>
    </source>
</reference>
<feature type="region of interest" description="Disordered" evidence="1">
    <location>
        <begin position="534"/>
        <end position="553"/>
    </location>
</feature>
<feature type="region of interest" description="Disordered" evidence="1">
    <location>
        <begin position="1089"/>
        <end position="1137"/>
    </location>
</feature>
<evidence type="ECO:0000313" key="3">
    <source>
        <dbReference type="EMBL" id="KAF9729667.1"/>
    </source>
</evidence>
<feature type="transmembrane region" description="Helical" evidence="2">
    <location>
        <begin position="21"/>
        <end position="40"/>
    </location>
</feature>
<dbReference type="Proteomes" id="UP000756921">
    <property type="component" value="Unassembled WGS sequence"/>
</dbReference>
<proteinExistence type="predicted"/>
<keyword evidence="2" id="KW-0812">Transmembrane</keyword>
<keyword evidence="2" id="KW-0472">Membrane</keyword>
<dbReference type="Gene3D" id="1.20.58.60">
    <property type="match status" value="1"/>
</dbReference>
<keyword evidence="2" id="KW-1133">Transmembrane helix</keyword>
<organism evidence="3 4">
    <name type="scientific">Paraphaeosphaeria minitans</name>
    <dbReference type="NCBI Taxonomy" id="565426"/>
    <lineage>
        <taxon>Eukaryota</taxon>
        <taxon>Fungi</taxon>
        <taxon>Dikarya</taxon>
        <taxon>Ascomycota</taxon>
        <taxon>Pezizomycotina</taxon>
        <taxon>Dothideomycetes</taxon>
        <taxon>Pleosporomycetidae</taxon>
        <taxon>Pleosporales</taxon>
        <taxon>Massarineae</taxon>
        <taxon>Didymosphaeriaceae</taxon>
        <taxon>Paraphaeosphaeria</taxon>
    </lineage>
</organism>
<protein>
    <submittedName>
        <fullName evidence="3">Uncharacterized protein</fullName>
    </submittedName>
</protein>
<comment type="caution">
    <text evidence="3">The sequence shown here is derived from an EMBL/GenBank/DDBJ whole genome shotgun (WGS) entry which is preliminary data.</text>
</comment>
<gene>
    <name evidence="3" type="ORF">PMIN01_12531</name>
</gene>
<feature type="region of interest" description="Disordered" evidence="1">
    <location>
        <begin position="1035"/>
        <end position="1077"/>
    </location>
</feature>
<feature type="compositionally biased region" description="Basic and acidic residues" evidence="1">
    <location>
        <begin position="300"/>
        <end position="309"/>
    </location>
</feature>
<sequence length="1137" mass="128765">MSEHVRFRVPEPTIDPVTYSQGNWLLLYYFVLLCIGWVVFCKGMQILRSPPASNTEIKDLEERLVQRMDVGDERIGKSHLQSTRDATEEVLAIFSKHTEDLNGHRVATRKAYANVEKQLTKQSSDNRKAQSAFMEDIQRNFDTKLTQEVDIIKATVRSTLQQDQTAAKTEVSKAFNDVQTRVDEAFKKNNAEFATKLEEQEQRGTDVLDLPKSLNATALYEALKENKIDFATKLDEQEKWILEVNKSQATEALRNQEDRHKEQITKQKSDLEGELEEQEKRTNNANTTHKSQTTTAFQEQEDRQQKQNAKQKLEFKALLQQQQEQFYKGMQDALAKQKFELKSQFREQETRNKEAFDAHASEIVQLRTVIGTFEAHKDATRKKSEEQGTHLHALETGLKGTQSKLQKVPSLEARLATQETEGKEWKSINNQLKIEMKKLQKSTATKEQIEEQKQQVLGVQTQLTTMKTQIANLQEQQDDAVTKAITDRETSQQHLENNKKQSNEKVVKLTKKFSELKSGLQGQETGLANLKETQKNTEDQVGEPKQKLSSSETDIGTHNKVITKLQTDNSELLRKTFEFVDKKTFDEQNQKLEFDYKDSLKKNGSDAEKKIADLVRKITDLQSASEKPGCKCDDFKLAIHDLAAKLEITSCELDRKSSSINKDVEELGGKIERLVSTLTARIQEQDQKSSENAKKVDSVNKSLTGFQAEVTTLTANFKQQDQKVSGVEKAVTSIELGFVNVNSQLKALHTNVDEQGHEMSITELSLKELSEEVEQISSTVSTIDEQEKKITGMKQDVTAFMEIVTHCNNQAATLTSTVVEHGSQISNTETTVKSLRAHVDQIASTFSDGLEERKKKCSHIEEHVKTVLGNFTAFKEQADQQLQRLATQAQEDREATPESTDGLWQAIEGLRTDTFDMVKKYFTEEIPKHQVTLPNNDVTANDLATLNRDLEKKTETLCGTILEKMLKGNDMKTKDLEKAILAHCDAKFSSADTKISSVEADTKALRLEQYEGVAKLARTFEGHIKIVQNQLDVLKGHPHPQASHHSPPKPFSGQQRTPQHSSSPQNMHQRAGFPPNMTPPFVRQQNISQQFGPPMTPPFVPQQNMPPQTGFQQNMPPQHVFQPPPFGFPPPSPGRRF</sequence>
<accession>A0A9P6KKC3</accession>
<feature type="compositionally biased region" description="Basic and acidic residues" evidence="1">
    <location>
        <begin position="534"/>
        <end position="546"/>
    </location>
</feature>
<feature type="compositionally biased region" description="Polar residues" evidence="1">
    <location>
        <begin position="283"/>
        <end position="298"/>
    </location>
</feature>
<feature type="compositionally biased region" description="Polar residues" evidence="1">
    <location>
        <begin position="1052"/>
        <end position="1068"/>
    </location>
</feature>
<evidence type="ECO:0000256" key="1">
    <source>
        <dbReference type="SAM" id="MobiDB-lite"/>
    </source>
</evidence>
<evidence type="ECO:0000256" key="2">
    <source>
        <dbReference type="SAM" id="Phobius"/>
    </source>
</evidence>
<dbReference type="EMBL" id="WJXW01000016">
    <property type="protein sequence ID" value="KAF9729667.1"/>
    <property type="molecule type" value="Genomic_DNA"/>
</dbReference>
<keyword evidence="4" id="KW-1185">Reference proteome</keyword>
<name>A0A9P6KKC3_9PLEO</name>